<dbReference type="CDD" id="cd02513">
    <property type="entry name" value="CMP-NeuAc_Synthase"/>
    <property type="match status" value="1"/>
</dbReference>
<name>A0A2J8I7B4_VIBDI</name>
<organism evidence="1 2">
    <name type="scientific">Vibrio diazotrophicus</name>
    <dbReference type="NCBI Taxonomy" id="685"/>
    <lineage>
        <taxon>Bacteria</taxon>
        <taxon>Pseudomonadati</taxon>
        <taxon>Pseudomonadota</taxon>
        <taxon>Gammaproteobacteria</taxon>
        <taxon>Vibrionales</taxon>
        <taxon>Vibrionaceae</taxon>
        <taxon>Vibrio</taxon>
    </lineage>
</organism>
<evidence type="ECO:0000313" key="1">
    <source>
        <dbReference type="EMBL" id="PNI06413.1"/>
    </source>
</evidence>
<keyword evidence="1" id="KW-0548">Nucleotidyltransferase</keyword>
<dbReference type="Pfam" id="PF02348">
    <property type="entry name" value="CTP_transf_3"/>
    <property type="match status" value="1"/>
</dbReference>
<dbReference type="Gene3D" id="3.90.550.10">
    <property type="entry name" value="Spore Coat Polysaccharide Biosynthesis Protein SpsA, Chain A"/>
    <property type="match status" value="1"/>
</dbReference>
<evidence type="ECO:0000313" key="2">
    <source>
        <dbReference type="Proteomes" id="UP000236449"/>
    </source>
</evidence>
<gene>
    <name evidence="1" type="primary">pseF</name>
    <name evidence="1" type="ORF">C1N32_05315</name>
</gene>
<dbReference type="Proteomes" id="UP000236449">
    <property type="component" value="Unassembled WGS sequence"/>
</dbReference>
<dbReference type="SUPFAM" id="SSF53448">
    <property type="entry name" value="Nucleotide-diphospho-sugar transferases"/>
    <property type="match status" value="1"/>
</dbReference>
<comment type="caution">
    <text evidence="1">The sequence shown here is derived from an EMBL/GenBank/DDBJ whole genome shotgun (WGS) entry which is preliminary data.</text>
</comment>
<reference evidence="1 2" key="1">
    <citation type="submission" date="2018-01" db="EMBL/GenBank/DDBJ databases">
        <title>Draft genome sequences of six Vibrio diazotrophicus strains isolated from deep-sea sediments of the Baltic Sea.</title>
        <authorList>
            <person name="Castillo D."/>
            <person name="Vandieken V."/>
            <person name="Chiang O."/>
            <person name="Middelboe M."/>
        </authorList>
    </citation>
    <scope>NUCLEOTIDE SEQUENCE [LARGE SCALE GENOMIC DNA]</scope>
    <source>
        <strain evidence="1 2">60.27F</strain>
    </source>
</reference>
<dbReference type="OrthoDB" id="9805604at2"/>
<keyword evidence="1" id="KW-0808">Transferase</keyword>
<dbReference type="InterPro" id="IPR020039">
    <property type="entry name" value="PseF"/>
</dbReference>
<dbReference type="InterPro" id="IPR050793">
    <property type="entry name" value="CMP-NeuNAc_synthase"/>
</dbReference>
<dbReference type="InterPro" id="IPR029044">
    <property type="entry name" value="Nucleotide-diphossugar_trans"/>
</dbReference>
<proteinExistence type="predicted"/>
<dbReference type="GO" id="GO:0008781">
    <property type="term" value="F:N-acylneuraminate cytidylyltransferase activity"/>
    <property type="evidence" value="ECO:0007669"/>
    <property type="project" value="TreeGrafter"/>
</dbReference>
<dbReference type="AlphaFoldDB" id="A0A2J8I7B4"/>
<dbReference type="PANTHER" id="PTHR21485:SF6">
    <property type="entry name" value="N-ACYLNEURAMINATE CYTIDYLYLTRANSFERASE-RELATED"/>
    <property type="match status" value="1"/>
</dbReference>
<dbReference type="RefSeq" id="WP_102965604.1">
    <property type="nucleotide sequence ID" value="NZ_JAPWHJ010000006.1"/>
</dbReference>
<accession>A0A2J8I7B4</accession>
<protein>
    <submittedName>
        <fullName evidence="1">Pseudaminic acid cytidylyltransferase</fullName>
    </submittedName>
</protein>
<dbReference type="PANTHER" id="PTHR21485">
    <property type="entry name" value="HAD SUPERFAMILY MEMBERS CMAS AND KDSC"/>
    <property type="match status" value="1"/>
</dbReference>
<dbReference type="NCBIfam" id="TIGR03584">
    <property type="entry name" value="PseF"/>
    <property type="match status" value="1"/>
</dbReference>
<dbReference type="InterPro" id="IPR003329">
    <property type="entry name" value="Cytidylyl_trans"/>
</dbReference>
<sequence>MKLAIIPARGGSKRIPRKNVRLFHGKPMIAYSIEAALNSGCFDRVIVSTDDKEIAEIARQYGAQTPFIRPAEISDDHATTMDVIHHALTWCESNGDDIDHVCCIYATAPFVTASDLKQGYEKLVNSGNVEFVFSAATYSFPIQRAIKLSENGSVSMFSPENEMVRSQDLQEAYHDAGQFYWGKKEAFMTKKAIFSEHSRVVLLPRHRVQDIDTLEDWVFAEALFSLSKESYASSD</sequence>
<dbReference type="EMBL" id="POSK01000002">
    <property type="protein sequence ID" value="PNI06413.1"/>
    <property type="molecule type" value="Genomic_DNA"/>
</dbReference>